<proteinExistence type="predicted"/>
<keyword evidence="3" id="KW-1185">Reference proteome</keyword>
<dbReference type="AlphaFoldDB" id="A0A8K0NSM6"/>
<evidence type="ECO:0000313" key="3">
    <source>
        <dbReference type="Proteomes" id="UP000812966"/>
    </source>
</evidence>
<accession>A0A8K0NSM6</accession>
<organism evidence="2 3">
    <name type="scientific">Filobasidium floriforme</name>
    <dbReference type="NCBI Taxonomy" id="5210"/>
    <lineage>
        <taxon>Eukaryota</taxon>
        <taxon>Fungi</taxon>
        <taxon>Dikarya</taxon>
        <taxon>Basidiomycota</taxon>
        <taxon>Agaricomycotina</taxon>
        <taxon>Tremellomycetes</taxon>
        <taxon>Filobasidiales</taxon>
        <taxon>Filobasidiaceae</taxon>
        <taxon>Filobasidium</taxon>
    </lineage>
</organism>
<name>A0A8K0NSM6_9TREE</name>
<comment type="caution">
    <text evidence="2">The sequence shown here is derived from an EMBL/GenBank/DDBJ whole genome shotgun (WGS) entry which is preliminary data.</text>
</comment>
<dbReference type="PANTHER" id="PTHR10285">
    <property type="entry name" value="URIDINE KINASE"/>
    <property type="match status" value="1"/>
</dbReference>
<evidence type="ECO:0000256" key="1">
    <source>
        <dbReference type="SAM" id="MobiDB-lite"/>
    </source>
</evidence>
<gene>
    <name evidence="2" type="ORF">FFLO_04017</name>
</gene>
<dbReference type="EMBL" id="JABELV010000079">
    <property type="protein sequence ID" value="KAG7531949.1"/>
    <property type="molecule type" value="Genomic_DNA"/>
</dbReference>
<feature type="region of interest" description="Disordered" evidence="1">
    <location>
        <begin position="255"/>
        <end position="300"/>
    </location>
</feature>
<sequence>MSTPRTKTILIAVGGPTCSGKTSLVKQLCQILPEGDSFIVHQDDFAPPEAQLPYHPDHPEWQDWDHPPTAILWPEFYRALLHSKAHGEPSPEVQSHDHLNVQSEEEKKKVTVRDEVAGVWRERFAGLKKELEAEAEGGERVVFGFVDGFLLYWDERCNPLYDVSFFIRVPRESLRERRETRAQYVTQTGDVWTDPPNYHPLIVWPAYVFGHRHMFQNPDGDVEQGELVRDMGSWQKDEEQRRGGWAEGKVKELKLQSGAGKAGKEGKGKGKAVDNEDQEEIEKATASGILHEFRPKEGPEGMEEMVDRALGIIFDAVKMMA</sequence>
<reference evidence="2" key="1">
    <citation type="submission" date="2020-04" db="EMBL/GenBank/DDBJ databases">
        <title>Analysis of mating type loci in Filobasidium floriforme.</title>
        <authorList>
            <person name="Nowrousian M."/>
        </authorList>
    </citation>
    <scope>NUCLEOTIDE SEQUENCE</scope>
    <source>
        <strain evidence="2">CBS 6242</strain>
    </source>
</reference>
<dbReference type="InterPro" id="IPR027417">
    <property type="entry name" value="P-loop_NTPase"/>
</dbReference>
<dbReference type="SUPFAM" id="SSF52540">
    <property type="entry name" value="P-loop containing nucleoside triphosphate hydrolases"/>
    <property type="match status" value="1"/>
</dbReference>
<dbReference type="Gene3D" id="3.40.50.300">
    <property type="entry name" value="P-loop containing nucleotide triphosphate hydrolases"/>
    <property type="match status" value="1"/>
</dbReference>
<evidence type="ECO:0000313" key="2">
    <source>
        <dbReference type="EMBL" id="KAG7531949.1"/>
    </source>
</evidence>
<dbReference type="Proteomes" id="UP000812966">
    <property type="component" value="Unassembled WGS sequence"/>
</dbReference>
<protein>
    <recommendedName>
        <fullName evidence="4">P-loop containing nucleoside triphosphate hydrolase protein</fullName>
    </recommendedName>
</protein>
<evidence type="ECO:0008006" key="4">
    <source>
        <dbReference type="Google" id="ProtNLM"/>
    </source>
</evidence>
<feature type="compositionally biased region" description="Basic and acidic residues" evidence="1">
    <location>
        <begin position="262"/>
        <end position="274"/>
    </location>
</feature>
<feature type="region of interest" description="Disordered" evidence="1">
    <location>
        <begin position="87"/>
        <end position="107"/>
    </location>
</feature>